<evidence type="ECO:0000313" key="2">
    <source>
        <dbReference type="Proteomes" id="UP000622860"/>
    </source>
</evidence>
<evidence type="ECO:0008006" key="3">
    <source>
        <dbReference type="Google" id="ProtNLM"/>
    </source>
</evidence>
<dbReference type="InterPro" id="IPR040983">
    <property type="entry name" value="Bact_RF_family5"/>
</dbReference>
<reference evidence="1" key="1">
    <citation type="journal article" date="2014" name="Int. J. Syst. Evol. Microbiol.">
        <title>Complete genome sequence of Corynebacterium casei LMG S-19264T (=DSM 44701T), isolated from a smear-ripened cheese.</title>
        <authorList>
            <consortium name="US DOE Joint Genome Institute (JGI-PGF)"/>
            <person name="Walter F."/>
            <person name="Albersmeier A."/>
            <person name="Kalinowski J."/>
            <person name="Ruckert C."/>
        </authorList>
    </citation>
    <scope>NUCLEOTIDE SEQUENCE</scope>
    <source>
        <strain evidence="1">CGMCC 1.12754</strain>
    </source>
</reference>
<dbReference type="Pfam" id="PF18846">
    <property type="entry name" value="baeRF_family5"/>
    <property type="match status" value="1"/>
</dbReference>
<protein>
    <recommendedName>
        <fullName evidence="3">Protein required for attachment to host cells</fullName>
    </recommendedName>
</protein>
<accession>A0A917H3T6</accession>
<dbReference type="AlphaFoldDB" id="A0A917H3T6"/>
<comment type="caution">
    <text evidence="1">The sequence shown here is derived from an EMBL/GenBank/DDBJ whole genome shotgun (WGS) entry which is preliminary data.</text>
</comment>
<dbReference type="Gene3D" id="3.30.420.60">
    <property type="entry name" value="eRF1 domain 2"/>
    <property type="match status" value="1"/>
</dbReference>
<name>A0A917H3T6_9BACI</name>
<gene>
    <name evidence="1" type="primary">yocB</name>
    <name evidence="1" type="ORF">GCM10011398_07930</name>
</gene>
<reference evidence="1" key="2">
    <citation type="submission" date="2020-09" db="EMBL/GenBank/DDBJ databases">
        <authorList>
            <person name="Sun Q."/>
            <person name="Zhou Y."/>
        </authorList>
    </citation>
    <scope>NUCLEOTIDE SEQUENCE</scope>
    <source>
        <strain evidence="1">CGMCC 1.12754</strain>
    </source>
</reference>
<dbReference type="RefSeq" id="WP_188454051.1">
    <property type="nucleotide sequence ID" value="NZ_BMFR01000002.1"/>
</dbReference>
<organism evidence="1 2">
    <name type="scientific">Virgibacillus oceani</name>
    <dbReference type="NCBI Taxonomy" id="1479511"/>
    <lineage>
        <taxon>Bacteria</taxon>
        <taxon>Bacillati</taxon>
        <taxon>Bacillota</taxon>
        <taxon>Bacilli</taxon>
        <taxon>Bacillales</taxon>
        <taxon>Bacillaceae</taxon>
        <taxon>Virgibacillus</taxon>
    </lineage>
</organism>
<dbReference type="Proteomes" id="UP000622860">
    <property type="component" value="Unassembled WGS sequence"/>
</dbReference>
<dbReference type="InterPro" id="IPR042226">
    <property type="entry name" value="eFR1_2_sf"/>
</dbReference>
<dbReference type="EMBL" id="BMFR01000002">
    <property type="protein sequence ID" value="GGG66709.1"/>
    <property type="molecule type" value="Genomic_DNA"/>
</dbReference>
<sequence>MDLYEEIKKLEQVRKGNSNKVLTMYLNTDPSDPEQQGGEWKIHFKNGMRNFEQYLEKDENKEELINFQQVRQKAEKFVKGNEQNFRKGIVLFATAKEDVWFADRVQMRLKTEFFWQETPDLEQLKTLYETFPKTGVILVQQDHVKVIEAELGEVKDSIHYELDMNTEKWRLFAGTHKGEDSMGKRGKNMQQDFQDRFEANKHRWYKNIAAKLDKLAKDHEWEKIYVVGESDASRDLEALMNKTVDDIIQKNMLDHTESSVLTEVFA</sequence>
<evidence type="ECO:0000313" key="1">
    <source>
        <dbReference type="EMBL" id="GGG66709.1"/>
    </source>
</evidence>
<proteinExistence type="predicted"/>
<keyword evidence="2" id="KW-1185">Reference proteome</keyword>